<dbReference type="GO" id="GO:0071218">
    <property type="term" value="P:cellular response to misfolded protein"/>
    <property type="evidence" value="ECO:0007669"/>
    <property type="project" value="TreeGrafter"/>
</dbReference>
<feature type="region of interest" description="Disordered" evidence="1">
    <location>
        <begin position="76"/>
        <end position="96"/>
    </location>
</feature>
<dbReference type="PROSITE" id="PS50076">
    <property type="entry name" value="DNAJ_2"/>
    <property type="match status" value="1"/>
</dbReference>
<dbReference type="Proteomes" id="UP000799750">
    <property type="component" value="Unassembled WGS sequence"/>
</dbReference>
<sequence length="408" mass="48505">MVPLPITEDYYLVLEVVQTATPELINRSYRRLALKLHPDRNAKHDATEAFQLLVQAYETLKDENKRRAYDLIYPSITRSRPSPQTTQIPRSPPDWSAQSEALSEAAQIAAFQRSKQERGARWLTKKRVFDSSISELQRDIRRLEQEIRNLDSIVAAEAREEAQKNSWGTWLLSPLYKKAEESEDEKARKDRERQERRIEKDMKERRLGPRKADLEKEQSLFRKAKEEMRAADLIDDTKIRVTQDRMYARETRERQEREKAERERVMKIWKQQQEQREKQAREAAEALRQQQAERRAAELKRQEKEARKRQRIIDEHDGTKRFREQRAHRNVPKGSTSTCRHGGWWPKVQGRTTCPTCDEIWTFLLQCPGCEMRACPRCQATIRPVRSYRRAPPEVRTPSPDFDYYDWD</sequence>
<dbReference type="SUPFAM" id="SSF46565">
    <property type="entry name" value="Chaperone J-domain"/>
    <property type="match status" value="1"/>
</dbReference>
<gene>
    <name evidence="3" type="ORF">BU16DRAFT_455010</name>
</gene>
<dbReference type="InterPro" id="IPR018253">
    <property type="entry name" value="DnaJ_domain_CS"/>
</dbReference>
<keyword evidence="4" id="KW-1185">Reference proteome</keyword>
<feature type="domain" description="J" evidence="2">
    <location>
        <begin position="9"/>
        <end position="73"/>
    </location>
</feature>
<dbReference type="GO" id="GO:0030544">
    <property type="term" value="F:Hsp70 protein binding"/>
    <property type="evidence" value="ECO:0007669"/>
    <property type="project" value="TreeGrafter"/>
</dbReference>
<organism evidence="3 4">
    <name type="scientific">Lophium mytilinum</name>
    <dbReference type="NCBI Taxonomy" id="390894"/>
    <lineage>
        <taxon>Eukaryota</taxon>
        <taxon>Fungi</taxon>
        <taxon>Dikarya</taxon>
        <taxon>Ascomycota</taxon>
        <taxon>Pezizomycotina</taxon>
        <taxon>Dothideomycetes</taxon>
        <taxon>Pleosporomycetidae</taxon>
        <taxon>Mytilinidiales</taxon>
        <taxon>Mytilinidiaceae</taxon>
        <taxon>Lophium</taxon>
    </lineage>
</organism>
<dbReference type="CDD" id="cd06257">
    <property type="entry name" value="DnaJ"/>
    <property type="match status" value="1"/>
</dbReference>
<dbReference type="PANTHER" id="PTHR43908:SF3">
    <property type="entry name" value="AT29763P-RELATED"/>
    <property type="match status" value="1"/>
</dbReference>
<dbReference type="InterPro" id="IPR001623">
    <property type="entry name" value="DnaJ_domain"/>
</dbReference>
<dbReference type="Gene3D" id="1.10.287.110">
    <property type="entry name" value="DnaJ domain"/>
    <property type="match status" value="1"/>
</dbReference>
<feature type="compositionally biased region" description="Polar residues" evidence="1">
    <location>
        <begin position="76"/>
        <end position="89"/>
    </location>
</feature>
<feature type="region of interest" description="Disordered" evidence="1">
    <location>
        <begin position="279"/>
        <end position="309"/>
    </location>
</feature>
<feature type="region of interest" description="Disordered" evidence="1">
    <location>
        <begin position="181"/>
        <end position="218"/>
    </location>
</feature>
<name>A0A6A6R5D3_9PEZI</name>
<dbReference type="EMBL" id="MU004185">
    <property type="protein sequence ID" value="KAF2498963.1"/>
    <property type="molecule type" value="Genomic_DNA"/>
</dbReference>
<dbReference type="InterPro" id="IPR036869">
    <property type="entry name" value="J_dom_sf"/>
</dbReference>
<dbReference type="InterPro" id="IPR051100">
    <property type="entry name" value="DnaJ_subfamily_B/C"/>
</dbReference>
<protein>
    <submittedName>
        <fullName evidence="3">DnaJ-domain-containing protein</fullName>
    </submittedName>
</protein>
<proteinExistence type="predicted"/>
<evidence type="ECO:0000313" key="4">
    <source>
        <dbReference type="Proteomes" id="UP000799750"/>
    </source>
</evidence>
<evidence type="ECO:0000313" key="3">
    <source>
        <dbReference type="EMBL" id="KAF2498963.1"/>
    </source>
</evidence>
<dbReference type="PANTHER" id="PTHR43908">
    <property type="entry name" value="AT29763P-RELATED"/>
    <property type="match status" value="1"/>
</dbReference>
<dbReference type="OrthoDB" id="442087at2759"/>
<dbReference type="Pfam" id="PF00226">
    <property type="entry name" value="DnaJ"/>
    <property type="match status" value="1"/>
</dbReference>
<evidence type="ECO:0000259" key="2">
    <source>
        <dbReference type="PROSITE" id="PS50076"/>
    </source>
</evidence>
<dbReference type="GO" id="GO:0005789">
    <property type="term" value="C:endoplasmic reticulum membrane"/>
    <property type="evidence" value="ECO:0007669"/>
    <property type="project" value="TreeGrafter"/>
</dbReference>
<dbReference type="SMART" id="SM00271">
    <property type="entry name" value="DnaJ"/>
    <property type="match status" value="1"/>
</dbReference>
<accession>A0A6A6R5D3</accession>
<dbReference type="PROSITE" id="PS00636">
    <property type="entry name" value="DNAJ_1"/>
    <property type="match status" value="1"/>
</dbReference>
<dbReference type="PRINTS" id="PR00625">
    <property type="entry name" value="JDOMAIN"/>
</dbReference>
<evidence type="ECO:0000256" key="1">
    <source>
        <dbReference type="SAM" id="MobiDB-lite"/>
    </source>
</evidence>
<reference evidence="3" key="1">
    <citation type="journal article" date="2020" name="Stud. Mycol.">
        <title>101 Dothideomycetes genomes: a test case for predicting lifestyles and emergence of pathogens.</title>
        <authorList>
            <person name="Haridas S."/>
            <person name="Albert R."/>
            <person name="Binder M."/>
            <person name="Bloem J."/>
            <person name="Labutti K."/>
            <person name="Salamov A."/>
            <person name="Andreopoulos B."/>
            <person name="Baker S."/>
            <person name="Barry K."/>
            <person name="Bills G."/>
            <person name="Bluhm B."/>
            <person name="Cannon C."/>
            <person name="Castanera R."/>
            <person name="Culley D."/>
            <person name="Daum C."/>
            <person name="Ezra D."/>
            <person name="Gonzalez J."/>
            <person name="Henrissat B."/>
            <person name="Kuo A."/>
            <person name="Liang C."/>
            <person name="Lipzen A."/>
            <person name="Lutzoni F."/>
            <person name="Magnuson J."/>
            <person name="Mondo S."/>
            <person name="Nolan M."/>
            <person name="Ohm R."/>
            <person name="Pangilinan J."/>
            <person name="Park H.-J."/>
            <person name="Ramirez L."/>
            <person name="Alfaro M."/>
            <person name="Sun H."/>
            <person name="Tritt A."/>
            <person name="Yoshinaga Y."/>
            <person name="Zwiers L.-H."/>
            <person name="Turgeon B."/>
            <person name="Goodwin S."/>
            <person name="Spatafora J."/>
            <person name="Crous P."/>
            <person name="Grigoriev I."/>
        </authorList>
    </citation>
    <scope>NUCLEOTIDE SEQUENCE</scope>
    <source>
        <strain evidence="3">CBS 269.34</strain>
    </source>
</reference>
<dbReference type="AlphaFoldDB" id="A0A6A6R5D3"/>